<accession>A0A8H5JRK8</accession>
<proteinExistence type="predicted"/>
<reference evidence="1 2" key="1">
    <citation type="submission" date="2020-05" db="EMBL/GenBank/DDBJ databases">
        <title>Identification and distribution of gene clusters putatively required for synthesis of sphingolipid metabolism inhibitors in phylogenetically diverse species of the filamentous fungus Fusarium.</title>
        <authorList>
            <person name="Kim H.-S."/>
            <person name="Busman M."/>
            <person name="Brown D.W."/>
            <person name="Divon H."/>
            <person name="Uhlig S."/>
            <person name="Proctor R.H."/>
        </authorList>
    </citation>
    <scope>NUCLEOTIDE SEQUENCE [LARGE SCALE GENOMIC DNA]</scope>
    <source>
        <strain evidence="1 2">NRRL 13617</strain>
    </source>
</reference>
<sequence>MADPLSIASGVAGLVSLGLTLCGGLHNYLGIVKGRHQDIESASRSLTLLQSNLFIIQSSTLKLGHRHALSANGVNQGLANCEFELVALQQLMLNLTRDEGLSDMKGKMRQQMMIARYPFDQKKLIQLQDQLSKANATLNSFVQNFNLDINIGISEDLRILKNYTNANDSITHNMLGTIARQLDAISPAVQRTEMQMATLTILHDLWHPDSLMMLFQVYSFIVTLDTSFSGKEIGQRKRAFLGPNGLSSNDLFQVWGKYPEIAEAFGFNDIFRVVMQQDRQKLEAMTVGDQFRDAMMERDIYDRNILHASINWPEGLSLLLQHSQTVCQLCNEESITISPLELAVRLLFKHFKNRRQRLRDLSLAMLPSGVIHRYGVTADFLPDATAKFLWKELESRRGESTRQKFEMGQGLKPFHSLYSSGGLFAEPLSPQICLLADEFGIKPSDEDGLEPLLARVYLSAYSYESLKMSIIYLNWLLEHDFLKMEYEIRGFRTSALHDFGGWIGRESASHFPYQNGHPLYWAGEGISLIARICNSEMQSDLPCPCISGAFSRPLASLFSGFTAGTLFQVSRKLEVISSIRNLVGVIEKITNTDPSYLASCASHAITMECLGIRHVGHCPRDFSILRMGGLTDEDEWAELLDEDRHLLEKLDDLDAEFETKFQSQNQSVSEFLGGYYTERMTEVMQEMDGSPADDYKRRLQAAGVVLVE</sequence>
<dbReference type="Proteomes" id="UP000582016">
    <property type="component" value="Unassembled WGS sequence"/>
</dbReference>
<name>A0A8H5JRK8_9HYPO</name>
<organism evidence="1 2">
    <name type="scientific">Fusarium phyllophilum</name>
    <dbReference type="NCBI Taxonomy" id="47803"/>
    <lineage>
        <taxon>Eukaryota</taxon>
        <taxon>Fungi</taxon>
        <taxon>Dikarya</taxon>
        <taxon>Ascomycota</taxon>
        <taxon>Pezizomycotina</taxon>
        <taxon>Sordariomycetes</taxon>
        <taxon>Hypocreomycetidae</taxon>
        <taxon>Hypocreales</taxon>
        <taxon>Nectriaceae</taxon>
        <taxon>Fusarium</taxon>
        <taxon>Fusarium fujikuroi species complex</taxon>
    </lineage>
</organism>
<comment type="caution">
    <text evidence="1">The sequence shown here is derived from an EMBL/GenBank/DDBJ whole genome shotgun (WGS) entry which is preliminary data.</text>
</comment>
<keyword evidence="2" id="KW-1185">Reference proteome</keyword>
<dbReference type="EMBL" id="JAAOAQ010000234">
    <property type="protein sequence ID" value="KAF5560444.1"/>
    <property type="molecule type" value="Genomic_DNA"/>
</dbReference>
<protein>
    <submittedName>
        <fullName evidence="1">Uncharacterized protein</fullName>
    </submittedName>
</protein>
<gene>
    <name evidence="1" type="ORF">FPHYL_6648</name>
</gene>
<evidence type="ECO:0000313" key="2">
    <source>
        <dbReference type="Proteomes" id="UP000582016"/>
    </source>
</evidence>
<dbReference type="OrthoDB" id="1577640at2759"/>
<dbReference type="AlphaFoldDB" id="A0A8H5JRK8"/>
<evidence type="ECO:0000313" key="1">
    <source>
        <dbReference type="EMBL" id="KAF5560444.1"/>
    </source>
</evidence>